<name>A0A3P3XGH2_9SPIR</name>
<keyword evidence="4 10" id="KW-0808">Transferase</keyword>
<sequence length="181" mass="20595">MGIIAISGKSGCGNTTVSRMVADRLGYTPVNYTFRTMAAEMGMPLEELFRKAQESLEYDRKLDEHQTMLARKGNTVIGSRLAMWMVPEADLKVYLKASPSVRVSRIFAREGGDRKEIERFTLERDARDRQRYLALYNIDIDDVSVAHLVIDTERWSASQVADIIIDAYNISLYGEQHGKIR</sequence>
<dbReference type="GO" id="GO:0036430">
    <property type="term" value="F:CMP kinase activity"/>
    <property type="evidence" value="ECO:0007669"/>
    <property type="project" value="RHEA"/>
</dbReference>
<dbReference type="NCBIfam" id="TIGR02173">
    <property type="entry name" value="cyt_kin_arch"/>
    <property type="match status" value="1"/>
</dbReference>
<dbReference type="GO" id="GO:0005737">
    <property type="term" value="C:cytoplasm"/>
    <property type="evidence" value="ECO:0007669"/>
    <property type="project" value="UniProtKB-SubCell"/>
</dbReference>
<comment type="catalytic activity">
    <reaction evidence="9 10">
        <text>CMP + ATP = CDP + ADP</text>
        <dbReference type="Rhea" id="RHEA:11600"/>
        <dbReference type="ChEBI" id="CHEBI:30616"/>
        <dbReference type="ChEBI" id="CHEBI:58069"/>
        <dbReference type="ChEBI" id="CHEBI:60377"/>
        <dbReference type="ChEBI" id="CHEBI:456216"/>
        <dbReference type="EC" id="2.7.4.25"/>
    </reaction>
</comment>
<dbReference type="SUPFAM" id="SSF52540">
    <property type="entry name" value="P-loop containing nucleoside triphosphate hydrolases"/>
    <property type="match status" value="1"/>
</dbReference>
<evidence type="ECO:0000256" key="6">
    <source>
        <dbReference type="ARBA" id="ARBA00022777"/>
    </source>
</evidence>
<comment type="catalytic activity">
    <reaction evidence="8 10">
        <text>dCMP + ATP = dCDP + ADP</text>
        <dbReference type="Rhea" id="RHEA:25094"/>
        <dbReference type="ChEBI" id="CHEBI:30616"/>
        <dbReference type="ChEBI" id="CHEBI:57566"/>
        <dbReference type="ChEBI" id="CHEBI:58593"/>
        <dbReference type="ChEBI" id="CHEBI:456216"/>
        <dbReference type="EC" id="2.7.4.25"/>
    </reaction>
</comment>
<gene>
    <name evidence="10 11" type="primary">cmk</name>
    <name evidence="11" type="ORF">SPIROBIBN47_100133</name>
</gene>
<accession>A0A3P3XGH2</accession>
<dbReference type="InterPro" id="IPR011892">
    <property type="entry name" value="Cyt_kin_arch"/>
</dbReference>
<keyword evidence="7 10" id="KW-0067">ATP-binding</keyword>
<evidence type="ECO:0000256" key="8">
    <source>
        <dbReference type="ARBA" id="ARBA00047615"/>
    </source>
</evidence>
<evidence type="ECO:0000256" key="5">
    <source>
        <dbReference type="ARBA" id="ARBA00022741"/>
    </source>
</evidence>
<dbReference type="InterPro" id="IPR011994">
    <property type="entry name" value="Cytidylate_kinase_dom"/>
</dbReference>
<comment type="subcellular location">
    <subcellularLocation>
        <location evidence="1 10">Cytoplasm</location>
    </subcellularLocation>
</comment>
<keyword evidence="5 10" id="KW-0547">Nucleotide-binding</keyword>
<dbReference type="GO" id="GO:0006220">
    <property type="term" value="P:pyrimidine nucleotide metabolic process"/>
    <property type="evidence" value="ECO:0007669"/>
    <property type="project" value="UniProtKB-UniRule"/>
</dbReference>
<dbReference type="InterPro" id="IPR027417">
    <property type="entry name" value="P-loop_NTPase"/>
</dbReference>
<feature type="binding site" evidence="10">
    <location>
        <begin position="8"/>
        <end position="16"/>
    </location>
    <ligand>
        <name>ATP</name>
        <dbReference type="ChEBI" id="CHEBI:30616"/>
    </ligand>
</feature>
<dbReference type="Gene3D" id="3.40.50.300">
    <property type="entry name" value="P-loop containing nucleotide triphosphate hydrolases"/>
    <property type="match status" value="1"/>
</dbReference>
<evidence type="ECO:0000256" key="9">
    <source>
        <dbReference type="ARBA" id="ARBA00048478"/>
    </source>
</evidence>
<proteinExistence type="inferred from homology"/>
<evidence type="ECO:0000256" key="10">
    <source>
        <dbReference type="HAMAP-Rule" id="MF_00239"/>
    </source>
</evidence>
<evidence type="ECO:0000256" key="4">
    <source>
        <dbReference type="ARBA" id="ARBA00022679"/>
    </source>
</evidence>
<dbReference type="EC" id="2.7.4.25" evidence="10"/>
<dbReference type="GO" id="GO:0005524">
    <property type="term" value="F:ATP binding"/>
    <property type="evidence" value="ECO:0007669"/>
    <property type="project" value="UniProtKB-UniRule"/>
</dbReference>
<dbReference type="GO" id="GO:0036431">
    <property type="term" value="F:dCMP kinase activity"/>
    <property type="evidence" value="ECO:0007669"/>
    <property type="project" value="InterPro"/>
</dbReference>
<protein>
    <recommendedName>
        <fullName evidence="10">Cytidylate kinase</fullName>
        <shortName evidence="10">CK</shortName>
        <ecNumber evidence="10">2.7.4.25</ecNumber>
    </recommendedName>
    <alternativeName>
        <fullName evidence="10">Cytidine monophosphate kinase</fullName>
        <shortName evidence="10">CMP kinase</shortName>
    </alternativeName>
</protein>
<dbReference type="AlphaFoldDB" id="A0A3P3XGH2"/>
<dbReference type="HAMAP" id="MF_00239">
    <property type="entry name" value="Cytidyl_kinase_type2"/>
    <property type="match status" value="1"/>
</dbReference>
<evidence type="ECO:0000256" key="1">
    <source>
        <dbReference type="ARBA" id="ARBA00004496"/>
    </source>
</evidence>
<evidence type="ECO:0000313" key="11">
    <source>
        <dbReference type="EMBL" id="SLM09903.1"/>
    </source>
</evidence>
<keyword evidence="6 10" id="KW-0418">Kinase</keyword>
<evidence type="ECO:0000256" key="7">
    <source>
        <dbReference type="ARBA" id="ARBA00022840"/>
    </source>
</evidence>
<comment type="similarity">
    <text evidence="2 10">Belongs to the cytidylate kinase family. Type 2 subfamily.</text>
</comment>
<dbReference type="Pfam" id="PF13189">
    <property type="entry name" value="Cytidylate_kin2"/>
    <property type="match status" value="1"/>
</dbReference>
<evidence type="ECO:0000256" key="3">
    <source>
        <dbReference type="ARBA" id="ARBA00022490"/>
    </source>
</evidence>
<reference evidence="11" key="1">
    <citation type="submission" date="2017-02" db="EMBL/GenBank/DDBJ databases">
        <authorList>
            <person name="Regsiter A."/>
            <person name="William W."/>
        </authorList>
    </citation>
    <scope>NUCLEOTIDE SEQUENCE</scope>
    <source>
        <strain evidence="11">Bib</strain>
    </source>
</reference>
<dbReference type="CDD" id="cd02020">
    <property type="entry name" value="CMPK"/>
    <property type="match status" value="1"/>
</dbReference>
<dbReference type="EMBL" id="FWDM01000002">
    <property type="protein sequence ID" value="SLM09903.1"/>
    <property type="molecule type" value="Genomic_DNA"/>
</dbReference>
<evidence type="ECO:0000256" key="2">
    <source>
        <dbReference type="ARBA" id="ARBA00011005"/>
    </source>
</evidence>
<keyword evidence="3 10" id="KW-0963">Cytoplasm</keyword>
<organism evidence="11">
    <name type="scientific">uncultured spirochete</name>
    <dbReference type="NCBI Taxonomy" id="156406"/>
    <lineage>
        <taxon>Bacteria</taxon>
        <taxon>Pseudomonadati</taxon>
        <taxon>Spirochaetota</taxon>
        <taxon>Spirochaetia</taxon>
        <taxon>Spirochaetales</taxon>
        <taxon>environmental samples</taxon>
    </lineage>
</organism>